<dbReference type="Proteomes" id="UP000318394">
    <property type="component" value="Unassembled WGS sequence"/>
</dbReference>
<dbReference type="EMBL" id="VAJB01000036">
    <property type="protein sequence ID" value="TRB72441.1"/>
    <property type="molecule type" value="Genomic_DNA"/>
</dbReference>
<dbReference type="KEGG" id="mhaq:WC39_04450"/>
<dbReference type="AlphaFoldDB" id="A0A547E8Y0"/>
<dbReference type="OrthoDB" id="6442213at2"/>
<accession>A0A547E8Y0</accession>
<reference evidence="4 5" key="1">
    <citation type="journal article" date="2019" name="Vet. Microbiol.">
        <title>Genetic characterization of susceptible and multi-drug resistant Mannheimia haemolytica isolated from high-risk stocker calves prior to and after antimicrobial metaphylaxis.</title>
        <authorList>
            <person name="Snyder E.R."/>
            <person name="Alvarez-Narvaez S."/>
            <person name="Credille B.C."/>
        </authorList>
    </citation>
    <scope>NUCLEOTIDE SEQUENCE [LARGE SCALE GENOMIC DNA]</scope>
    <source>
        <strain evidence="3 4">UGA-R5-128-1</strain>
        <strain evidence="1 5">UGA-R7-163-1</strain>
    </source>
</reference>
<dbReference type="RefSeq" id="WP_006247806.1">
    <property type="nucleotide sequence ID" value="NZ_CP011098.1"/>
</dbReference>
<dbReference type="KEGG" id="mhay:VK67_04450"/>
<protein>
    <submittedName>
        <fullName evidence="3">Preprotein translocase subunit YajC</fullName>
    </submittedName>
</protein>
<evidence type="ECO:0000313" key="5">
    <source>
        <dbReference type="Proteomes" id="UP000318394"/>
    </source>
</evidence>
<organism evidence="3 4">
    <name type="scientific">Mannheimia haemolytica</name>
    <name type="common">Pasteurella haemolytica</name>
    <dbReference type="NCBI Taxonomy" id="75985"/>
    <lineage>
        <taxon>Bacteria</taxon>
        <taxon>Pseudomonadati</taxon>
        <taxon>Pseudomonadota</taxon>
        <taxon>Gammaproteobacteria</taxon>
        <taxon>Pasteurellales</taxon>
        <taxon>Pasteurellaceae</taxon>
        <taxon>Mannheimia</taxon>
    </lineage>
</organism>
<evidence type="ECO:0000313" key="4">
    <source>
        <dbReference type="Proteomes" id="UP000315164"/>
    </source>
</evidence>
<proteinExistence type="predicted"/>
<gene>
    <name evidence="3" type="ORF">FEA53_12045</name>
    <name evidence="2" type="ORF">FEA53_13040</name>
    <name evidence="1" type="ORF">FEB89_12820</name>
</gene>
<evidence type="ECO:0000313" key="2">
    <source>
        <dbReference type="EMBL" id="TRB71815.1"/>
    </source>
</evidence>
<sequence>MKFSKYQLLVNKICFICGKKDCPQMKKSKDYKDFLDALEKGDVDKADKIYNTKFSQFSKSFGHEMEKNLEKNRIPPIYQGVPFDSFDLYQHYSYGNGEALNLSSVGLSNKIRPLVNKDKAFGKSNGSIESRFISQYKNEGRTSFSNAYDFTKEASGIADPLWALGTATISGELKDIQIFPGGIARGNIHYSIRDRFTDPFDTFNFTKGEWNPNGTPYIIQDSWIKSVRFSIDKKIKITP</sequence>
<comment type="caution">
    <text evidence="3">The sequence shown here is derived from an EMBL/GenBank/DDBJ whole genome shotgun (WGS) entry which is preliminary data.</text>
</comment>
<dbReference type="EMBL" id="VAJB01000047">
    <property type="protein sequence ID" value="TRB71815.1"/>
    <property type="molecule type" value="Genomic_DNA"/>
</dbReference>
<evidence type="ECO:0000313" key="1">
    <source>
        <dbReference type="EMBL" id="TRB34635.1"/>
    </source>
</evidence>
<keyword evidence="5" id="KW-1185">Reference proteome</keyword>
<dbReference type="EMBL" id="VAJI01000046">
    <property type="protein sequence ID" value="TRB34635.1"/>
    <property type="molecule type" value="Genomic_DNA"/>
</dbReference>
<name>A0A547E8Y0_MANHA</name>
<dbReference type="GeneID" id="67368503"/>
<evidence type="ECO:0000313" key="3">
    <source>
        <dbReference type="EMBL" id="TRB72441.1"/>
    </source>
</evidence>
<dbReference type="Proteomes" id="UP000315164">
    <property type="component" value="Unassembled WGS sequence"/>
</dbReference>